<proteinExistence type="predicted"/>
<dbReference type="AlphaFoldDB" id="A0A427YKM8"/>
<dbReference type="EMBL" id="RSCD01000007">
    <property type="protein sequence ID" value="RSH91626.1"/>
    <property type="molecule type" value="Genomic_DNA"/>
</dbReference>
<evidence type="ECO:0000256" key="1">
    <source>
        <dbReference type="SAM" id="MobiDB-lite"/>
    </source>
</evidence>
<keyword evidence="3" id="KW-1185">Reference proteome</keyword>
<comment type="caution">
    <text evidence="2">The sequence shown here is derived from an EMBL/GenBank/DDBJ whole genome shotgun (WGS) entry which is preliminary data.</text>
</comment>
<protein>
    <submittedName>
        <fullName evidence="2">Uncharacterized protein</fullName>
    </submittedName>
</protein>
<sequence>MAEVSEPHPGPSRRDRLVAIPPPLPPSDLVQSALHLPLENITREHRGRKLRTTGQIIHFDIKSSLLILGAGPVRSAPDLDPDRDRDLGVAAGPSRRTVLVNASIPLLGKSPAAKDVSEAYGSGRAGTQGPQELSVSMLEGIGSAGPINRERLRIERGEWICVVGWLEGEVSRRIELAPESGFRSPMELVLEAIHIAPSRPPNGSAIYRGEADVTLDDQTRT</sequence>
<gene>
    <name evidence="2" type="ORF">EHS25_008995</name>
</gene>
<evidence type="ECO:0000313" key="2">
    <source>
        <dbReference type="EMBL" id="RSH91626.1"/>
    </source>
</evidence>
<organism evidence="2 3">
    <name type="scientific">Saitozyma podzolica</name>
    <dbReference type="NCBI Taxonomy" id="1890683"/>
    <lineage>
        <taxon>Eukaryota</taxon>
        <taxon>Fungi</taxon>
        <taxon>Dikarya</taxon>
        <taxon>Basidiomycota</taxon>
        <taxon>Agaricomycotina</taxon>
        <taxon>Tremellomycetes</taxon>
        <taxon>Tremellales</taxon>
        <taxon>Trimorphomycetaceae</taxon>
        <taxon>Saitozyma</taxon>
    </lineage>
</organism>
<feature type="region of interest" description="Disordered" evidence="1">
    <location>
        <begin position="1"/>
        <end position="24"/>
    </location>
</feature>
<evidence type="ECO:0000313" key="3">
    <source>
        <dbReference type="Proteomes" id="UP000279259"/>
    </source>
</evidence>
<reference evidence="2 3" key="1">
    <citation type="submission" date="2018-11" db="EMBL/GenBank/DDBJ databases">
        <title>Genome sequence of Saitozyma podzolica DSM 27192.</title>
        <authorList>
            <person name="Aliyu H."/>
            <person name="Gorte O."/>
            <person name="Ochsenreither K."/>
        </authorList>
    </citation>
    <scope>NUCLEOTIDE SEQUENCE [LARGE SCALE GENOMIC DNA]</scope>
    <source>
        <strain evidence="2 3">DSM 27192</strain>
    </source>
</reference>
<dbReference type="Proteomes" id="UP000279259">
    <property type="component" value="Unassembled WGS sequence"/>
</dbReference>
<dbReference type="OrthoDB" id="3258172at2759"/>
<accession>A0A427YKM8</accession>
<name>A0A427YKM8_9TREE</name>